<evidence type="ECO:0000313" key="1">
    <source>
        <dbReference type="EMBL" id="OBR85297.1"/>
    </source>
</evidence>
<keyword evidence="3" id="KW-1185">Reference proteome</keyword>
<evidence type="ECO:0008006" key="4">
    <source>
        <dbReference type="Google" id="ProtNLM"/>
    </source>
</evidence>
<proteinExistence type="predicted"/>
<gene>
    <name evidence="1" type="ORF">I303_04631</name>
    <name evidence="2" type="ORF">I303_104391</name>
</gene>
<evidence type="ECO:0000313" key="2">
    <source>
        <dbReference type="EMBL" id="WWC61806.1"/>
    </source>
</evidence>
<name>A0A1A6A5G0_9TREE</name>
<reference evidence="2" key="2">
    <citation type="submission" date="2013-07" db="EMBL/GenBank/DDBJ databases">
        <authorList>
            <consortium name="The Broad Institute Genome Sequencing Platform"/>
            <person name="Cuomo C."/>
            <person name="Litvintseva A."/>
            <person name="Chen Y."/>
            <person name="Heitman J."/>
            <person name="Sun S."/>
            <person name="Springer D."/>
            <person name="Dromer F."/>
            <person name="Young S.K."/>
            <person name="Zeng Q."/>
            <person name="Gargeya S."/>
            <person name="Fitzgerald M."/>
            <person name="Abouelleil A."/>
            <person name="Alvarado L."/>
            <person name="Berlin A.M."/>
            <person name="Chapman S.B."/>
            <person name="Dewar J."/>
            <person name="Goldberg J."/>
            <person name="Griggs A."/>
            <person name="Gujja S."/>
            <person name="Hansen M."/>
            <person name="Howarth C."/>
            <person name="Imamovic A."/>
            <person name="Larimer J."/>
            <person name="McCowan C."/>
            <person name="Murphy C."/>
            <person name="Pearson M."/>
            <person name="Priest M."/>
            <person name="Roberts A."/>
            <person name="Saif S."/>
            <person name="Shea T."/>
            <person name="Sykes S."/>
            <person name="Wortman J."/>
            <person name="Nusbaum C."/>
            <person name="Birren B."/>
        </authorList>
    </citation>
    <scope>NUCLEOTIDE SEQUENCE</scope>
    <source>
        <strain evidence="2">CBS 10117</strain>
    </source>
</reference>
<dbReference type="VEuPathDB" id="FungiDB:I303_04631"/>
<dbReference type="OrthoDB" id="10598050at2759"/>
<dbReference type="EMBL" id="CP144534">
    <property type="protein sequence ID" value="WWC61806.1"/>
    <property type="molecule type" value="Genomic_DNA"/>
</dbReference>
<dbReference type="RefSeq" id="XP_018263139.1">
    <property type="nucleotide sequence ID" value="XM_018407928.1"/>
</dbReference>
<sequence length="380" mass="42423">MTTSSDPANTVDGLIFASPQGQTLPTELVLHVFDILEARHACGSLAAIQTCSTAMYRGVSPFLYRHLYLLPTSFERLFRHLDLTLHSQSAMPEDEAQELLLPPVDINDHKVEWMELPKLLRFRSLFTLVRQITLTFDMTRSDLTPAVRKVTGALVRYYQTRLEMEGQILFPDVKRIQFLGSRSNILKLGTLATTLVLGSCARHLCFKSVLLDESFTELLQCMKESPDTIIFHQAKPVAVLKLAGRYTIRASFEHPAGPEYDGFSTIQGVSNYIEHITTKGAPDISPHGDGTTTKKQCRIVARRAKFTGNDGHNEGCLDEEMLQTVRDTLDPCLYRFLTGGPPPQDASRNREAASITDGITMITNDEAVHEPPCEICGERL</sequence>
<evidence type="ECO:0000313" key="3">
    <source>
        <dbReference type="Proteomes" id="UP000078595"/>
    </source>
</evidence>
<protein>
    <recommendedName>
        <fullName evidence="4">F-box domain-containing protein</fullName>
    </recommendedName>
</protein>
<dbReference type="EMBL" id="KI894031">
    <property type="protein sequence ID" value="OBR85297.1"/>
    <property type="molecule type" value="Genomic_DNA"/>
</dbReference>
<dbReference type="AlphaFoldDB" id="A0A1A6A5G0"/>
<organism evidence="1">
    <name type="scientific">Kwoniella dejecticola CBS 10117</name>
    <dbReference type="NCBI Taxonomy" id="1296121"/>
    <lineage>
        <taxon>Eukaryota</taxon>
        <taxon>Fungi</taxon>
        <taxon>Dikarya</taxon>
        <taxon>Basidiomycota</taxon>
        <taxon>Agaricomycotina</taxon>
        <taxon>Tremellomycetes</taxon>
        <taxon>Tremellales</taxon>
        <taxon>Cryptococcaceae</taxon>
        <taxon>Kwoniella</taxon>
    </lineage>
</organism>
<reference evidence="1" key="1">
    <citation type="submission" date="2013-07" db="EMBL/GenBank/DDBJ databases">
        <title>The Genome Sequence of Cryptococcus dejecticola CBS10117.</title>
        <authorList>
            <consortium name="The Broad Institute Genome Sequencing Platform"/>
            <person name="Cuomo C."/>
            <person name="Litvintseva A."/>
            <person name="Chen Y."/>
            <person name="Heitman J."/>
            <person name="Sun S."/>
            <person name="Springer D."/>
            <person name="Dromer F."/>
            <person name="Young S.K."/>
            <person name="Zeng Q."/>
            <person name="Gargeya S."/>
            <person name="Fitzgerald M."/>
            <person name="Abouelleil A."/>
            <person name="Alvarado L."/>
            <person name="Berlin A.M."/>
            <person name="Chapman S.B."/>
            <person name="Dewar J."/>
            <person name="Goldberg J."/>
            <person name="Griggs A."/>
            <person name="Gujja S."/>
            <person name="Hansen M."/>
            <person name="Howarth C."/>
            <person name="Imamovic A."/>
            <person name="Larimer J."/>
            <person name="McCowan C."/>
            <person name="Murphy C."/>
            <person name="Pearson M."/>
            <person name="Priest M."/>
            <person name="Roberts A."/>
            <person name="Saif S."/>
            <person name="Shea T."/>
            <person name="Sykes S."/>
            <person name="Wortman J."/>
            <person name="Nusbaum C."/>
            <person name="Birren B."/>
        </authorList>
    </citation>
    <scope>NUCLEOTIDE SEQUENCE [LARGE SCALE GENOMIC DNA]</scope>
    <source>
        <strain evidence="1">CBS 10117</strain>
    </source>
</reference>
<accession>A0A1A6A5G0</accession>
<dbReference type="Proteomes" id="UP000078595">
    <property type="component" value="Chromosome 5"/>
</dbReference>
<dbReference type="GeneID" id="28968330"/>
<reference evidence="2" key="3">
    <citation type="submission" date="2024-02" db="EMBL/GenBank/DDBJ databases">
        <title>Comparative genomics of Cryptococcus and Kwoniella reveals pathogenesis evolution and contrasting modes of karyotype evolution via chromosome fusion or intercentromeric recombination.</title>
        <authorList>
            <person name="Coelho M.A."/>
            <person name="David-Palma M."/>
            <person name="Shea T."/>
            <person name="Bowers K."/>
            <person name="McGinley-Smith S."/>
            <person name="Mohammad A.W."/>
            <person name="Gnirke A."/>
            <person name="Yurkov A.M."/>
            <person name="Nowrousian M."/>
            <person name="Sun S."/>
            <person name="Cuomo C.A."/>
            <person name="Heitman J."/>
        </authorList>
    </citation>
    <scope>NUCLEOTIDE SEQUENCE</scope>
    <source>
        <strain evidence="2">CBS 10117</strain>
    </source>
</reference>
<dbReference type="KEGG" id="kdj:28968330"/>